<evidence type="ECO:0000256" key="1">
    <source>
        <dbReference type="SAM" id="MobiDB-lite"/>
    </source>
</evidence>
<sequence>MKAMRAPGGRSSAACCRRRTGAAPWRGALEGRTGGAHWRGALRPDAPQWRAGGTADSAEDKSKFLCAGEPRLSPP</sequence>
<organism evidence="2 3">
    <name type="scientific">Scophthalmus maximus</name>
    <name type="common">Turbot</name>
    <name type="synonym">Psetta maxima</name>
    <dbReference type="NCBI Taxonomy" id="52904"/>
    <lineage>
        <taxon>Eukaryota</taxon>
        <taxon>Metazoa</taxon>
        <taxon>Chordata</taxon>
        <taxon>Craniata</taxon>
        <taxon>Vertebrata</taxon>
        <taxon>Euteleostomi</taxon>
        <taxon>Actinopterygii</taxon>
        <taxon>Neopterygii</taxon>
        <taxon>Teleostei</taxon>
        <taxon>Neoteleostei</taxon>
        <taxon>Acanthomorphata</taxon>
        <taxon>Carangaria</taxon>
        <taxon>Pleuronectiformes</taxon>
        <taxon>Pleuronectoidei</taxon>
        <taxon>Scophthalmidae</taxon>
        <taxon>Scophthalmus</taxon>
    </lineage>
</organism>
<gene>
    <name evidence="2" type="ORF">SMAX5B_010514</name>
</gene>
<feature type="region of interest" description="Disordered" evidence="1">
    <location>
        <begin position="26"/>
        <end position="75"/>
    </location>
</feature>
<accession>A0A2U9BT21</accession>
<dbReference type="Proteomes" id="UP000246464">
    <property type="component" value="Chromosome 9"/>
</dbReference>
<evidence type="ECO:0000313" key="3">
    <source>
        <dbReference type="Proteomes" id="UP000246464"/>
    </source>
</evidence>
<dbReference type="AlphaFoldDB" id="A0A2U9BT21"/>
<reference evidence="2 3" key="1">
    <citation type="submission" date="2017-12" db="EMBL/GenBank/DDBJ databases">
        <title>Integrating genomic resources of turbot (Scophthalmus maximus) in depth evaluation of genetic and physical mapping variation across individuals.</title>
        <authorList>
            <person name="Martinez P."/>
        </authorList>
    </citation>
    <scope>NUCLEOTIDE SEQUENCE [LARGE SCALE GENOMIC DNA]</scope>
</reference>
<dbReference type="EMBL" id="CP026251">
    <property type="protein sequence ID" value="AWP07314.1"/>
    <property type="molecule type" value="Genomic_DNA"/>
</dbReference>
<evidence type="ECO:0000313" key="2">
    <source>
        <dbReference type="EMBL" id="AWP07314.1"/>
    </source>
</evidence>
<name>A0A2U9BT21_SCOMX</name>
<protein>
    <submittedName>
        <fullName evidence="2">Uncharacterized protein</fullName>
    </submittedName>
</protein>
<proteinExistence type="predicted"/>
<keyword evidence="3" id="KW-1185">Reference proteome</keyword>